<dbReference type="RefSeq" id="WP_188896356.1">
    <property type="nucleotide sequence ID" value="NZ_BMMZ01000008.1"/>
</dbReference>
<dbReference type="SUPFAM" id="SSF55729">
    <property type="entry name" value="Acyl-CoA N-acyltransferases (Nat)"/>
    <property type="match status" value="1"/>
</dbReference>
<proteinExistence type="predicted"/>
<feature type="region of interest" description="Disordered" evidence="1">
    <location>
        <begin position="203"/>
        <end position="225"/>
    </location>
</feature>
<evidence type="ECO:0000313" key="3">
    <source>
        <dbReference type="Proteomes" id="UP000613840"/>
    </source>
</evidence>
<keyword evidence="3" id="KW-1185">Reference proteome</keyword>
<sequence>MSSYRMRPISRSGFSEIGDPCGHCGFGTLGVEPPSWIEEVTDLWGICGVEAQAGSDIGGYLTFAPAELVPFVPLPGPGGSSAEAFSADAAVFMAVAVCRECRGRGVAKDLVRSAAAQLAKRQVGVIEVIGTFAVPGVPHADGGTDSSMILLPVSFWQSQGFRVVRPHPVTPTLRLDIEGTVRWRPDFAAAWQRFADLVAQPGTGPAQPASYTLHRSGSRTAGPVH</sequence>
<feature type="compositionally biased region" description="Polar residues" evidence="1">
    <location>
        <begin position="209"/>
        <end position="219"/>
    </location>
</feature>
<dbReference type="EMBL" id="BMMZ01000008">
    <property type="protein sequence ID" value="GGL70922.1"/>
    <property type="molecule type" value="Genomic_DNA"/>
</dbReference>
<accession>A0A917SC14</accession>
<evidence type="ECO:0000256" key="1">
    <source>
        <dbReference type="SAM" id="MobiDB-lite"/>
    </source>
</evidence>
<name>A0A917SC14_9ACTN</name>
<dbReference type="AlphaFoldDB" id="A0A917SC14"/>
<organism evidence="2 3">
    <name type="scientific">Microlunatus endophyticus</name>
    <dbReference type="NCBI Taxonomy" id="1716077"/>
    <lineage>
        <taxon>Bacteria</taxon>
        <taxon>Bacillati</taxon>
        <taxon>Actinomycetota</taxon>
        <taxon>Actinomycetes</taxon>
        <taxon>Propionibacteriales</taxon>
        <taxon>Propionibacteriaceae</taxon>
        <taxon>Microlunatus</taxon>
    </lineage>
</organism>
<gene>
    <name evidence="2" type="ORF">GCM10011575_31740</name>
</gene>
<reference evidence="2" key="2">
    <citation type="submission" date="2020-09" db="EMBL/GenBank/DDBJ databases">
        <authorList>
            <person name="Sun Q."/>
            <person name="Zhou Y."/>
        </authorList>
    </citation>
    <scope>NUCLEOTIDE SEQUENCE</scope>
    <source>
        <strain evidence="2">CGMCC 4.7306</strain>
    </source>
</reference>
<dbReference type="Gene3D" id="3.40.630.30">
    <property type="match status" value="1"/>
</dbReference>
<dbReference type="Proteomes" id="UP000613840">
    <property type="component" value="Unassembled WGS sequence"/>
</dbReference>
<protein>
    <submittedName>
        <fullName evidence="2">GNAT family N-acetyltransferase</fullName>
    </submittedName>
</protein>
<reference evidence="2" key="1">
    <citation type="journal article" date="2014" name="Int. J. Syst. Evol. Microbiol.">
        <title>Complete genome sequence of Corynebacterium casei LMG S-19264T (=DSM 44701T), isolated from a smear-ripened cheese.</title>
        <authorList>
            <consortium name="US DOE Joint Genome Institute (JGI-PGF)"/>
            <person name="Walter F."/>
            <person name="Albersmeier A."/>
            <person name="Kalinowski J."/>
            <person name="Ruckert C."/>
        </authorList>
    </citation>
    <scope>NUCLEOTIDE SEQUENCE</scope>
    <source>
        <strain evidence="2">CGMCC 4.7306</strain>
    </source>
</reference>
<evidence type="ECO:0000313" key="2">
    <source>
        <dbReference type="EMBL" id="GGL70922.1"/>
    </source>
</evidence>
<comment type="caution">
    <text evidence="2">The sequence shown here is derived from an EMBL/GenBank/DDBJ whole genome shotgun (WGS) entry which is preliminary data.</text>
</comment>
<dbReference type="InterPro" id="IPR016181">
    <property type="entry name" value="Acyl_CoA_acyltransferase"/>
</dbReference>